<dbReference type="GO" id="GO:0016787">
    <property type="term" value="F:hydrolase activity"/>
    <property type="evidence" value="ECO:0007669"/>
    <property type="project" value="UniProtKB-KW"/>
</dbReference>
<gene>
    <name evidence="2" type="ORF">CFB84_33065</name>
</gene>
<organism evidence="2 3">
    <name type="scientific">Burkholderia aenigmatica</name>
    <dbReference type="NCBI Taxonomy" id="2015348"/>
    <lineage>
        <taxon>Bacteria</taxon>
        <taxon>Pseudomonadati</taxon>
        <taxon>Pseudomonadota</taxon>
        <taxon>Betaproteobacteria</taxon>
        <taxon>Burkholderiales</taxon>
        <taxon>Burkholderiaceae</taxon>
        <taxon>Burkholderia</taxon>
        <taxon>Burkholderia cepacia complex</taxon>
    </lineage>
</organism>
<dbReference type="PANTHER" id="PTHR43689">
    <property type="entry name" value="HYDROLASE"/>
    <property type="match status" value="1"/>
</dbReference>
<feature type="domain" description="AB hydrolase-1" evidence="1">
    <location>
        <begin position="50"/>
        <end position="193"/>
    </location>
</feature>
<evidence type="ECO:0000313" key="2">
    <source>
        <dbReference type="EMBL" id="OXI36826.1"/>
    </source>
</evidence>
<evidence type="ECO:0000259" key="1">
    <source>
        <dbReference type="Pfam" id="PF00561"/>
    </source>
</evidence>
<dbReference type="EMBL" id="NKFA01000020">
    <property type="protein sequence ID" value="OXI36826.1"/>
    <property type="molecule type" value="Genomic_DNA"/>
</dbReference>
<dbReference type="AlphaFoldDB" id="A0A228I366"/>
<keyword evidence="2" id="KW-0378">Hydrolase</keyword>
<dbReference type="InterPro" id="IPR029058">
    <property type="entry name" value="AB_hydrolase_fold"/>
</dbReference>
<protein>
    <submittedName>
        <fullName evidence="2">Alpha/beta hydrolase</fullName>
    </submittedName>
</protein>
<dbReference type="SUPFAM" id="SSF53474">
    <property type="entry name" value="alpha/beta-Hydrolases"/>
    <property type="match status" value="1"/>
</dbReference>
<dbReference type="PRINTS" id="PR00111">
    <property type="entry name" value="ABHYDROLASE"/>
</dbReference>
<comment type="caution">
    <text evidence="2">The sequence shown here is derived from an EMBL/GenBank/DDBJ whole genome shotgun (WGS) entry which is preliminary data.</text>
</comment>
<accession>A0A228I366</accession>
<reference evidence="3" key="1">
    <citation type="submission" date="2017-06" db="EMBL/GenBank/DDBJ databases">
        <authorList>
            <person name="LiPuma J."/>
            <person name="Spilker T."/>
        </authorList>
    </citation>
    <scope>NUCLEOTIDE SEQUENCE [LARGE SCALE GENOMIC DNA]</scope>
    <source>
        <strain evidence="3">AU17325</strain>
    </source>
</reference>
<reference evidence="2 3" key="2">
    <citation type="submission" date="2017-08" db="EMBL/GenBank/DDBJ databases">
        <title>WGS of novel Burkholderia cepaca complex species.</title>
        <authorList>
            <person name="Lipuma J."/>
            <person name="Spilker T."/>
        </authorList>
    </citation>
    <scope>NUCLEOTIDE SEQUENCE [LARGE SCALE GENOMIC DNA]</scope>
    <source>
        <strain evidence="2 3">AU17325</strain>
    </source>
</reference>
<dbReference type="Pfam" id="PF00561">
    <property type="entry name" value="Abhydrolase_1"/>
    <property type="match status" value="1"/>
</dbReference>
<name>A0A228I366_9BURK</name>
<dbReference type="RefSeq" id="WP_089453501.1">
    <property type="nucleotide sequence ID" value="NZ_NKFA01000020.1"/>
</dbReference>
<dbReference type="OrthoDB" id="135231at2"/>
<evidence type="ECO:0000313" key="3">
    <source>
        <dbReference type="Proteomes" id="UP000214600"/>
    </source>
</evidence>
<dbReference type="Gene3D" id="3.40.50.1820">
    <property type="entry name" value="alpha/beta hydrolase"/>
    <property type="match status" value="1"/>
</dbReference>
<proteinExistence type="predicted"/>
<dbReference type="PANTHER" id="PTHR43689:SF8">
    <property type="entry name" value="ALPHA_BETA-HYDROLASES SUPERFAMILY PROTEIN"/>
    <property type="match status" value="1"/>
</dbReference>
<dbReference type="InterPro" id="IPR000073">
    <property type="entry name" value="AB_hydrolase_1"/>
</dbReference>
<dbReference type="Proteomes" id="UP000214600">
    <property type="component" value="Unassembled WGS sequence"/>
</dbReference>
<sequence length="281" mass="30483">MTDIVTEETTVETPQGRLFAKRWRGGPAQQAAGALNVGAPGPAEPKPVAPIVLLHDSLGCVELWRDFPAQLASATQRDVIAYDRLGFGRSDRHPGTLGTTFVRDEAERAFATLLEQLGVDAFVALGHSVGGGMAVGCAAAHPERCRALVTIAAQAYVEERTLAGIRDAGQQFDEPGQLDRLARYHGDKAEWVLRAWVDTWLSPAFRDWSLDDVLPHVRCPTLAIHGSQDEYGSSVHPNRIASRVAGTSSVVMLKECGHVPHRERTADVLDAVKDFLTRHGV</sequence>